<comment type="catalytic activity">
    <reaction evidence="1">
        <text>ATP + H2O = ADP + phosphate + H(+)</text>
        <dbReference type="Rhea" id="RHEA:13065"/>
        <dbReference type="ChEBI" id="CHEBI:15377"/>
        <dbReference type="ChEBI" id="CHEBI:15378"/>
        <dbReference type="ChEBI" id="CHEBI:30616"/>
        <dbReference type="ChEBI" id="CHEBI:43474"/>
        <dbReference type="ChEBI" id="CHEBI:456216"/>
        <dbReference type="EC" id="3.6.4.12"/>
    </reaction>
</comment>
<dbReference type="Pfam" id="PF06068">
    <property type="entry name" value="TIP49"/>
    <property type="match status" value="1"/>
</dbReference>
<proteinExistence type="inferred from homology"/>
<dbReference type="AlphaFoldDB" id="A0A0L0EZ88"/>
<dbReference type="InterPro" id="IPR027417">
    <property type="entry name" value="P-loop_NTPase"/>
</dbReference>
<sequence>ALENNMAPLLVMATNRGITRIRGTTHKSPHGIPLDMLDRCLIIATESYADNELRQILEIRAEEE</sequence>
<keyword evidence="1" id="KW-0804">Transcription</keyword>
<keyword evidence="1" id="KW-0067">ATP-binding</keyword>
<gene>
    <name evidence="3" type="ORF">SARC_17667</name>
</gene>
<keyword evidence="1" id="KW-0547">Nucleotide-binding</keyword>
<dbReference type="InterPro" id="IPR010339">
    <property type="entry name" value="TIP49_P-loop"/>
</dbReference>
<dbReference type="eggNOG" id="KOG2680">
    <property type="taxonomic scope" value="Eukaryota"/>
</dbReference>
<comment type="similarity">
    <text evidence="1">Belongs to the RuvB family.</text>
</comment>
<keyword evidence="1" id="KW-0539">Nucleus</keyword>
<organism evidence="3 4">
    <name type="scientific">Sphaeroforma arctica JP610</name>
    <dbReference type="NCBI Taxonomy" id="667725"/>
    <lineage>
        <taxon>Eukaryota</taxon>
        <taxon>Ichthyosporea</taxon>
        <taxon>Ichthyophonida</taxon>
        <taxon>Sphaeroforma</taxon>
    </lineage>
</organism>
<keyword evidence="1" id="KW-0347">Helicase</keyword>
<feature type="non-terminal residue" evidence="3">
    <location>
        <position position="64"/>
    </location>
</feature>
<dbReference type="RefSeq" id="XP_014143717.1">
    <property type="nucleotide sequence ID" value="XM_014288242.1"/>
</dbReference>
<evidence type="ECO:0000313" key="3">
    <source>
        <dbReference type="EMBL" id="KNC69815.1"/>
    </source>
</evidence>
<dbReference type="GeneID" id="25918171"/>
<keyword evidence="4" id="KW-1185">Reference proteome</keyword>
<evidence type="ECO:0000313" key="4">
    <source>
        <dbReference type="Proteomes" id="UP000054560"/>
    </source>
</evidence>
<dbReference type="OrthoDB" id="10060499at2759"/>
<feature type="non-terminal residue" evidence="3">
    <location>
        <position position="1"/>
    </location>
</feature>
<evidence type="ECO:0000256" key="1">
    <source>
        <dbReference type="RuleBase" id="RU363048"/>
    </source>
</evidence>
<dbReference type="PANTHER" id="PTHR11093">
    <property type="entry name" value="RUVB-RELATED REPTIN AND PONTIN"/>
    <property type="match status" value="1"/>
</dbReference>
<dbReference type="STRING" id="667725.A0A0L0EZ88"/>
<dbReference type="SUPFAM" id="SSF52540">
    <property type="entry name" value="P-loop containing nucleoside triphosphate hydrolases"/>
    <property type="match status" value="1"/>
</dbReference>
<dbReference type="Proteomes" id="UP000054560">
    <property type="component" value="Unassembled WGS sequence"/>
</dbReference>
<dbReference type="Gene3D" id="3.40.50.300">
    <property type="entry name" value="P-loop containing nucleotide triphosphate hydrolases"/>
    <property type="match status" value="1"/>
</dbReference>
<dbReference type="GO" id="GO:0005524">
    <property type="term" value="F:ATP binding"/>
    <property type="evidence" value="ECO:0007669"/>
    <property type="project" value="UniProtKB-KW"/>
</dbReference>
<feature type="domain" description="TIP49 P-loop" evidence="2">
    <location>
        <begin position="1"/>
        <end position="50"/>
    </location>
</feature>
<reference evidence="3 4" key="1">
    <citation type="submission" date="2011-02" db="EMBL/GenBank/DDBJ databases">
        <title>The Genome Sequence of Sphaeroforma arctica JP610.</title>
        <authorList>
            <consortium name="The Broad Institute Genome Sequencing Platform"/>
            <person name="Russ C."/>
            <person name="Cuomo C."/>
            <person name="Young S.K."/>
            <person name="Zeng Q."/>
            <person name="Gargeya S."/>
            <person name="Alvarado L."/>
            <person name="Berlin A."/>
            <person name="Chapman S.B."/>
            <person name="Chen Z."/>
            <person name="Freedman E."/>
            <person name="Gellesch M."/>
            <person name="Goldberg J."/>
            <person name="Griggs A."/>
            <person name="Gujja S."/>
            <person name="Heilman E."/>
            <person name="Heiman D."/>
            <person name="Howarth C."/>
            <person name="Mehta T."/>
            <person name="Neiman D."/>
            <person name="Pearson M."/>
            <person name="Roberts A."/>
            <person name="Saif S."/>
            <person name="Shea T."/>
            <person name="Shenoy N."/>
            <person name="Sisk P."/>
            <person name="Stolte C."/>
            <person name="Sykes S."/>
            <person name="White J."/>
            <person name="Yandava C."/>
            <person name="Burger G."/>
            <person name="Gray M.W."/>
            <person name="Holland P.W.H."/>
            <person name="King N."/>
            <person name="Lang F.B.F."/>
            <person name="Roger A.J."/>
            <person name="Ruiz-Trillo I."/>
            <person name="Haas B."/>
            <person name="Nusbaum C."/>
            <person name="Birren B."/>
        </authorList>
    </citation>
    <scope>NUCLEOTIDE SEQUENCE [LARGE SCALE GENOMIC DNA]</scope>
    <source>
        <strain evidence="3 4">JP610</strain>
    </source>
</reference>
<keyword evidence="1" id="KW-0805">Transcription regulation</keyword>
<dbReference type="GO" id="GO:0003678">
    <property type="term" value="F:DNA helicase activity"/>
    <property type="evidence" value="ECO:0007669"/>
    <property type="project" value="UniProtKB-EC"/>
</dbReference>
<dbReference type="GO" id="GO:0016887">
    <property type="term" value="F:ATP hydrolysis activity"/>
    <property type="evidence" value="ECO:0007669"/>
    <property type="project" value="RHEA"/>
</dbReference>
<protein>
    <recommendedName>
        <fullName evidence="1">RuvB-like helicase</fullName>
        <ecNumber evidence="1">3.6.4.12</ecNumber>
    </recommendedName>
</protein>
<keyword evidence="1" id="KW-0378">Hydrolase</keyword>
<accession>A0A0L0EZ88</accession>
<dbReference type="InterPro" id="IPR027238">
    <property type="entry name" value="RuvB-like"/>
</dbReference>
<dbReference type="EMBL" id="KQ253212">
    <property type="protein sequence ID" value="KNC69815.1"/>
    <property type="molecule type" value="Genomic_DNA"/>
</dbReference>
<dbReference type="EC" id="3.6.4.12" evidence="1"/>
<name>A0A0L0EZ88_9EUKA</name>
<evidence type="ECO:0000259" key="2">
    <source>
        <dbReference type="Pfam" id="PF06068"/>
    </source>
</evidence>